<dbReference type="Gene3D" id="3.40.50.1240">
    <property type="entry name" value="Phosphoglycerate mutase-like"/>
    <property type="match status" value="1"/>
</dbReference>
<dbReference type="EMBL" id="MLJW01000456">
    <property type="protein sequence ID" value="OIQ86835.1"/>
    <property type="molecule type" value="Genomic_DNA"/>
</dbReference>
<gene>
    <name evidence="1" type="primary">pspA_4</name>
    <name evidence="1" type="ORF">GALL_313030</name>
</gene>
<organism evidence="1">
    <name type="scientific">mine drainage metagenome</name>
    <dbReference type="NCBI Taxonomy" id="410659"/>
    <lineage>
        <taxon>unclassified sequences</taxon>
        <taxon>metagenomes</taxon>
        <taxon>ecological metagenomes</taxon>
    </lineage>
</organism>
<dbReference type="GO" id="GO:0043755">
    <property type="term" value="F:alpha-ribazole phosphatase activity"/>
    <property type="evidence" value="ECO:0007669"/>
    <property type="project" value="InterPro"/>
</dbReference>
<sequence length="188" mass="21087">MQLHLIRHTTPAVASGVCYGRSDVDVAASFATEVQSIRHKISHIRSVANYSSPLSRCSRLAFSLELRDTRHDARLMELDFGDWEMQAWEEIPREHLDRWGKAYTHTAPPGGETFTELHGRASAFLQEQLARHHGHDVVAVTHAGVIRALLADALNLSLTEVFRFHLDFGSVTQLRMGSGYPVVGYVNR</sequence>
<dbReference type="EC" id="3.1.3.3" evidence="1"/>
<dbReference type="GO" id="GO:0005737">
    <property type="term" value="C:cytoplasm"/>
    <property type="evidence" value="ECO:0007669"/>
    <property type="project" value="TreeGrafter"/>
</dbReference>
<dbReference type="NCBIfam" id="TIGR03162">
    <property type="entry name" value="ribazole_cobC"/>
    <property type="match status" value="1"/>
</dbReference>
<dbReference type="Pfam" id="PF00300">
    <property type="entry name" value="His_Phos_1"/>
    <property type="match status" value="1"/>
</dbReference>
<keyword evidence="1" id="KW-0378">Hydrolase</keyword>
<dbReference type="SUPFAM" id="SSF53254">
    <property type="entry name" value="Phosphoglycerate mutase-like"/>
    <property type="match status" value="1"/>
</dbReference>
<dbReference type="InterPro" id="IPR029033">
    <property type="entry name" value="His_PPase_superfam"/>
</dbReference>
<dbReference type="GO" id="GO:0009236">
    <property type="term" value="P:cobalamin biosynthetic process"/>
    <property type="evidence" value="ECO:0007669"/>
    <property type="project" value="InterPro"/>
</dbReference>
<dbReference type="AlphaFoldDB" id="A0A1J5RAY6"/>
<dbReference type="SMART" id="SM00855">
    <property type="entry name" value="PGAM"/>
    <property type="match status" value="1"/>
</dbReference>
<dbReference type="InterPro" id="IPR013078">
    <property type="entry name" value="His_Pase_superF_clade-1"/>
</dbReference>
<accession>A0A1J5RAY6</accession>
<proteinExistence type="predicted"/>
<protein>
    <submittedName>
        <fullName evidence="1">Phosphoserine phosphatase 1</fullName>
        <ecNumber evidence="1">3.1.3.3</ecNumber>
    </submittedName>
</protein>
<dbReference type="InterPro" id="IPR017578">
    <property type="entry name" value="Ribazole_CobC"/>
</dbReference>
<dbReference type="InterPro" id="IPR050275">
    <property type="entry name" value="PGM_Phosphatase"/>
</dbReference>
<dbReference type="PANTHER" id="PTHR48100">
    <property type="entry name" value="BROAD-SPECIFICITY PHOSPHATASE YOR283W-RELATED"/>
    <property type="match status" value="1"/>
</dbReference>
<dbReference type="CDD" id="cd07067">
    <property type="entry name" value="HP_PGM_like"/>
    <property type="match status" value="1"/>
</dbReference>
<name>A0A1J5RAY6_9ZZZZ</name>
<dbReference type="PANTHER" id="PTHR48100:SF59">
    <property type="entry name" value="ADENOSYLCOBALAMIN_ALPHA-RIBAZOLE PHOSPHATASE"/>
    <property type="match status" value="1"/>
</dbReference>
<evidence type="ECO:0000313" key="1">
    <source>
        <dbReference type="EMBL" id="OIQ86835.1"/>
    </source>
</evidence>
<comment type="caution">
    <text evidence="1">The sequence shown here is derived from an EMBL/GenBank/DDBJ whole genome shotgun (WGS) entry which is preliminary data.</text>
</comment>
<reference evidence="1" key="1">
    <citation type="submission" date="2016-10" db="EMBL/GenBank/DDBJ databases">
        <title>Sequence of Gallionella enrichment culture.</title>
        <authorList>
            <person name="Poehlein A."/>
            <person name="Muehling M."/>
            <person name="Daniel R."/>
        </authorList>
    </citation>
    <scope>NUCLEOTIDE SEQUENCE</scope>
</reference>